<evidence type="ECO:0000313" key="1">
    <source>
        <dbReference type="EMBL" id="MPN58684.1"/>
    </source>
</evidence>
<organism evidence="1">
    <name type="scientific">bioreactor metagenome</name>
    <dbReference type="NCBI Taxonomy" id="1076179"/>
    <lineage>
        <taxon>unclassified sequences</taxon>
        <taxon>metagenomes</taxon>
        <taxon>ecological metagenomes</taxon>
    </lineage>
</organism>
<protein>
    <submittedName>
        <fullName evidence="1">Uncharacterized protein</fullName>
    </submittedName>
</protein>
<gene>
    <name evidence="1" type="ORF">SDC9_206395</name>
</gene>
<sequence length="110" mass="12462">MTAELCECLICFRRIGHLRYFFKSFITVYAVFVVVTDHFDDFGRSALADVTVLENGTDSLGENSKVGHDAKPFRAAFFNVVQALFKPRCSKSKGCVNFQRNFDIDFFSIG</sequence>
<dbReference type="EMBL" id="VSSQ01131713">
    <property type="protein sequence ID" value="MPN58684.1"/>
    <property type="molecule type" value="Genomic_DNA"/>
</dbReference>
<proteinExistence type="predicted"/>
<comment type="caution">
    <text evidence="1">The sequence shown here is derived from an EMBL/GenBank/DDBJ whole genome shotgun (WGS) entry which is preliminary data.</text>
</comment>
<name>A0A645JE55_9ZZZZ</name>
<dbReference type="AlphaFoldDB" id="A0A645JE55"/>
<reference evidence="1" key="1">
    <citation type="submission" date="2019-08" db="EMBL/GenBank/DDBJ databases">
        <authorList>
            <person name="Kucharzyk K."/>
            <person name="Murdoch R.W."/>
            <person name="Higgins S."/>
            <person name="Loffler F."/>
        </authorList>
    </citation>
    <scope>NUCLEOTIDE SEQUENCE</scope>
</reference>
<accession>A0A645JE55</accession>